<dbReference type="NCBIfam" id="TIGR02532">
    <property type="entry name" value="IV_pilin_GFxxxE"/>
    <property type="match status" value="1"/>
</dbReference>
<comment type="similarity">
    <text evidence="9">Belongs to the GSP H family.</text>
</comment>
<dbReference type="RefSeq" id="WP_039424356.1">
    <property type="nucleotide sequence ID" value="NZ_CP061845.1"/>
</dbReference>
<evidence type="ECO:0000256" key="4">
    <source>
        <dbReference type="ARBA" id="ARBA00022481"/>
    </source>
</evidence>
<keyword evidence="4" id="KW-0488">Methylation</keyword>
<dbReference type="PIRSF" id="PIRSF024622">
    <property type="entry name" value="Tfp_FimT"/>
    <property type="match status" value="1"/>
</dbReference>
<dbReference type="Pfam" id="PF07963">
    <property type="entry name" value="N_methyl"/>
    <property type="match status" value="1"/>
</dbReference>
<evidence type="ECO:0000256" key="5">
    <source>
        <dbReference type="ARBA" id="ARBA00022519"/>
    </source>
</evidence>
<dbReference type="GO" id="GO:0015628">
    <property type="term" value="P:protein secretion by the type II secretion system"/>
    <property type="evidence" value="ECO:0007669"/>
    <property type="project" value="InterPro"/>
</dbReference>
<keyword evidence="6" id="KW-0812">Transmembrane</keyword>
<keyword evidence="7" id="KW-1133">Transmembrane helix</keyword>
<keyword evidence="3" id="KW-1003">Cell membrane</keyword>
<organism evidence="12 13">
    <name type="scientific">Vibrio navarrensis</name>
    <dbReference type="NCBI Taxonomy" id="29495"/>
    <lineage>
        <taxon>Bacteria</taxon>
        <taxon>Pseudomonadati</taxon>
        <taxon>Pseudomonadota</taxon>
        <taxon>Gammaproteobacteria</taxon>
        <taxon>Vibrionales</taxon>
        <taxon>Vibrionaceae</taxon>
        <taxon>Vibrio</taxon>
    </lineage>
</organism>
<dbReference type="AlphaFoldDB" id="A0A099LSB1"/>
<evidence type="ECO:0000256" key="7">
    <source>
        <dbReference type="ARBA" id="ARBA00022989"/>
    </source>
</evidence>
<dbReference type="InterPro" id="IPR012902">
    <property type="entry name" value="N_methyl_site"/>
</dbReference>
<reference evidence="12 13" key="1">
    <citation type="submission" date="2014-04" db="EMBL/GenBank/DDBJ databases">
        <title>Genome sequencing of Vibrio navarrensis strains.</title>
        <authorList>
            <person name="Gladney L.M."/>
            <person name="Katz L.S."/>
            <person name="Marino-Ramirez L."/>
            <person name="Jordan I.K."/>
        </authorList>
    </citation>
    <scope>NUCLEOTIDE SEQUENCE [LARGE SCALE GENOMIC DNA]</scope>
    <source>
        <strain evidence="12 13">ATCC 51183</strain>
    </source>
</reference>
<evidence type="ECO:0000256" key="2">
    <source>
        <dbReference type="ARBA" id="ARBA00021549"/>
    </source>
</evidence>
<dbReference type="InterPro" id="IPR022346">
    <property type="entry name" value="T2SS_GspH"/>
</dbReference>
<evidence type="ECO:0000256" key="1">
    <source>
        <dbReference type="ARBA" id="ARBA00004377"/>
    </source>
</evidence>
<evidence type="ECO:0000256" key="9">
    <source>
        <dbReference type="ARBA" id="ARBA00025772"/>
    </source>
</evidence>
<evidence type="ECO:0000313" key="13">
    <source>
        <dbReference type="Proteomes" id="UP000029994"/>
    </source>
</evidence>
<dbReference type="SUPFAM" id="SSF54523">
    <property type="entry name" value="Pili subunits"/>
    <property type="match status" value="1"/>
</dbReference>
<evidence type="ECO:0000256" key="10">
    <source>
        <dbReference type="ARBA" id="ARBA00030775"/>
    </source>
</evidence>
<evidence type="ECO:0000259" key="11">
    <source>
        <dbReference type="Pfam" id="PF12019"/>
    </source>
</evidence>
<dbReference type="Pfam" id="PF12019">
    <property type="entry name" value="GspH"/>
    <property type="match status" value="1"/>
</dbReference>
<keyword evidence="8" id="KW-0472">Membrane</keyword>
<dbReference type="GO" id="GO:0005886">
    <property type="term" value="C:plasma membrane"/>
    <property type="evidence" value="ECO:0007669"/>
    <property type="project" value="UniProtKB-SubCell"/>
</dbReference>
<dbReference type="EMBL" id="JMCG01000001">
    <property type="protein sequence ID" value="KGK10529.1"/>
    <property type="molecule type" value="Genomic_DNA"/>
</dbReference>
<dbReference type="STRING" id="29495.EA26_04060"/>
<dbReference type="eggNOG" id="COG4970">
    <property type="taxonomic scope" value="Bacteria"/>
</dbReference>
<dbReference type="InterPro" id="IPR045584">
    <property type="entry name" value="Pilin-like"/>
</dbReference>
<sequence length="170" mass="18658">MRRGFTLLELLITVVVLTVLLLFASPNFSKVSQQTKAVNLANEIHGFLIQAKSEAVLRNQDLWVHIDGLPASDGKWTLSLSTASSSSAVSSANTLAVFDGRRYRNVWVSNTGTLNTLEFDHVMGNPLEAGNITIKLSETDQKPIKVVVHNRAGRIKLCTVSEAKYGFEKC</sequence>
<evidence type="ECO:0000256" key="6">
    <source>
        <dbReference type="ARBA" id="ARBA00022692"/>
    </source>
</evidence>
<dbReference type="GO" id="GO:0015627">
    <property type="term" value="C:type II protein secretion system complex"/>
    <property type="evidence" value="ECO:0007669"/>
    <property type="project" value="InterPro"/>
</dbReference>
<comment type="subcellular location">
    <subcellularLocation>
        <location evidence="1">Cell inner membrane</location>
        <topology evidence="1">Single-pass membrane protein</topology>
    </subcellularLocation>
</comment>
<comment type="caution">
    <text evidence="12">The sequence shown here is derived from an EMBL/GenBank/DDBJ whole genome shotgun (WGS) entry which is preliminary data.</text>
</comment>
<dbReference type="Gene3D" id="3.30.700.10">
    <property type="entry name" value="Glycoprotein, Type 4 Pilin"/>
    <property type="match status" value="1"/>
</dbReference>
<evidence type="ECO:0000256" key="3">
    <source>
        <dbReference type="ARBA" id="ARBA00022475"/>
    </source>
</evidence>
<keyword evidence="13" id="KW-1185">Reference proteome</keyword>
<proteinExistence type="inferred from homology"/>
<dbReference type="InterPro" id="IPR016824">
    <property type="entry name" value="Tfp-pilus_assembly_FimT"/>
</dbReference>
<keyword evidence="5" id="KW-0997">Cell inner membrane</keyword>
<dbReference type="PROSITE" id="PS00409">
    <property type="entry name" value="PROKAR_NTER_METHYL"/>
    <property type="match status" value="1"/>
</dbReference>
<evidence type="ECO:0000256" key="8">
    <source>
        <dbReference type="ARBA" id="ARBA00023136"/>
    </source>
</evidence>
<dbReference type="Proteomes" id="UP000029994">
    <property type="component" value="Unassembled WGS sequence"/>
</dbReference>
<feature type="domain" description="General secretion pathway GspH" evidence="11">
    <location>
        <begin position="41"/>
        <end position="149"/>
    </location>
</feature>
<name>A0A099LSB1_9VIBR</name>
<dbReference type="GeneID" id="43682376"/>
<evidence type="ECO:0000313" key="12">
    <source>
        <dbReference type="EMBL" id="KGK10529.1"/>
    </source>
</evidence>
<protein>
    <recommendedName>
        <fullName evidence="2">Type II secretion system protein H</fullName>
    </recommendedName>
    <alternativeName>
        <fullName evidence="10">General secretion pathway protein H</fullName>
    </alternativeName>
</protein>
<gene>
    <name evidence="12" type="ORF">EA26_04060</name>
</gene>
<accession>A0A099LSB1</accession>